<feature type="domain" description="LIM zinc-binding" evidence="6">
    <location>
        <begin position="1"/>
        <end position="42"/>
    </location>
</feature>
<comment type="subcellular location">
    <subcellularLocation>
        <location evidence="4">Cytoplasm</location>
        <location evidence="4">Myofibril</location>
        <location evidence="4">Sarcomere</location>
        <location evidence="4">M line</location>
    </subcellularLocation>
</comment>
<dbReference type="Pfam" id="PF00412">
    <property type="entry name" value="LIM"/>
    <property type="match status" value="2"/>
</dbReference>
<evidence type="ECO:0000259" key="6">
    <source>
        <dbReference type="PROSITE" id="PS50023"/>
    </source>
</evidence>
<dbReference type="PANTHER" id="PTHR24216:SF23">
    <property type="entry name" value="LEUPAXIN"/>
    <property type="match status" value="1"/>
</dbReference>
<protein>
    <submittedName>
        <fullName evidence="7">Putative leupaxin</fullName>
    </submittedName>
</protein>
<evidence type="ECO:0000256" key="4">
    <source>
        <dbReference type="ARBA" id="ARBA00037833"/>
    </source>
</evidence>
<dbReference type="GO" id="GO:0055120">
    <property type="term" value="C:striated muscle dense body"/>
    <property type="evidence" value="ECO:0007669"/>
    <property type="project" value="UniProtKB-ARBA"/>
</dbReference>
<proteinExistence type="evidence at transcript level"/>
<evidence type="ECO:0000256" key="3">
    <source>
        <dbReference type="ARBA" id="ARBA00023038"/>
    </source>
</evidence>
<reference evidence="7" key="1">
    <citation type="submission" date="2012-12" db="EMBL/GenBank/DDBJ databases">
        <title>Identification and characterization of a phenylalanine ammonia-lyase gene family in Isatis indigotica Fort.</title>
        <authorList>
            <person name="Liu Q."/>
            <person name="Chen J."/>
            <person name="Zhou X."/>
            <person name="Di P."/>
            <person name="Xiao Y."/>
            <person name="Xuan H."/>
            <person name="Zhang L."/>
            <person name="Chen W."/>
        </authorList>
    </citation>
    <scope>NUCLEOTIDE SEQUENCE</scope>
    <source>
        <tissue evidence="7">Salivary gland</tissue>
    </source>
</reference>
<dbReference type="GO" id="GO:0043542">
    <property type="term" value="P:endothelial cell migration"/>
    <property type="evidence" value="ECO:0007669"/>
    <property type="project" value="TreeGrafter"/>
</dbReference>
<dbReference type="CDD" id="cd09339">
    <property type="entry name" value="LIM4_Paxillin_like"/>
    <property type="match status" value="1"/>
</dbReference>
<dbReference type="GO" id="GO:0031430">
    <property type="term" value="C:M band"/>
    <property type="evidence" value="ECO:0007669"/>
    <property type="project" value="UniProtKB-SubCell"/>
</dbReference>
<dbReference type="EMBL" id="GADI01004804">
    <property type="protein sequence ID" value="JAA69004.1"/>
    <property type="molecule type" value="mRNA"/>
</dbReference>
<dbReference type="FunFam" id="2.10.110.10:FF:000009">
    <property type="entry name" value="Paxillin isoform 1"/>
    <property type="match status" value="1"/>
</dbReference>
<keyword evidence="2 5" id="KW-0862">Zinc</keyword>
<accession>A0A0K8RET0</accession>
<dbReference type="PROSITE" id="PS50023">
    <property type="entry name" value="LIM_DOMAIN_2"/>
    <property type="match status" value="2"/>
</dbReference>
<sequence length="102" mass="11657">MDNVWHPECFVCGDCFSSFSTGSFFELDGRPFCELHYHHRRGTLCYGCGQPITGSCISATGHKFHPEHFVCAFCLTQLSQGIFREQSDKIYCKPCFEKLFSL</sequence>
<dbReference type="PROSITE" id="PS00478">
    <property type="entry name" value="LIM_DOMAIN_1"/>
    <property type="match status" value="1"/>
</dbReference>
<dbReference type="AlphaFoldDB" id="A0A0K8RET0"/>
<dbReference type="GO" id="GO:0046872">
    <property type="term" value="F:metal ion binding"/>
    <property type="evidence" value="ECO:0007669"/>
    <property type="project" value="UniProtKB-KW"/>
</dbReference>
<keyword evidence="3 5" id="KW-0440">LIM domain</keyword>
<feature type="domain" description="LIM zinc-binding" evidence="6">
    <location>
        <begin position="43"/>
        <end position="102"/>
    </location>
</feature>
<dbReference type="GO" id="GO:0034446">
    <property type="term" value="P:substrate adhesion-dependent cell spreading"/>
    <property type="evidence" value="ECO:0007669"/>
    <property type="project" value="TreeGrafter"/>
</dbReference>
<name>A0A0K8RET0_IXORI</name>
<keyword evidence="1 5" id="KW-0479">Metal-binding</keyword>
<dbReference type="SUPFAM" id="SSF57716">
    <property type="entry name" value="Glucocorticoid receptor-like (DNA-binding domain)"/>
    <property type="match status" value="2"/>
</dbReference>
<dbReference type="PANTHER" id="PTHR24216">
    <property type="entry name" value="PAXILLIN-RELATED"/>
    <property type="match status" value="1"/>
</dbReference>
<evidence type="ECO:0000256" key="2">
    <source>
        <dbReference type="ARBA" id="ARBA00022833"/>
    </source>
</evidence>
<dbReference type="GO" id="GO:0050859">
    <property type="term" value="P:negative regulation of B cell receptor signaling pathway"/>
    <property type="evidence" value="ECO:0007669"/>
    <property type="project" value="TreeGrafter"/>
</dbReference>
<dbReference type="SMART" id="SM00132">
    <property type="entry name" value="LIM"/>
    <property type="match status" value="2"/>
</dbReference>
<evidence type="ECO:0000256" key="1">
    <source>
        <dbReference type="ARBA" id="ARBA00022723"/>
    </source>
</evidence>
<evidence type="ECO:0000313" key="7">
    <source>
        <dbReference type="EMBL" id="JAA69004.1"/>
    </source>
</evidence>
<dbReference type="Gene3D" id="2.10.110.10">
    <property type="entry name" value="Cysteine Rich Protein"/>
    <property type="match status" value="2"/>
</dbReference>
<evidence type="ECO:0000256" key="5">
    <source>
        <dbReference type="PROSITE-ProRule" id="PRU00125"/>
    </source>
</evidence>
<dbReference type="InterPro" id="IPR001781">
    <property type="entry name" value="Znf_LIM"/>
</dbReference>
<dbReference type="GO" id="GO:0070161">
    <property type="term" value="C:anchoring junction"/>
    <property type="evidence" value="ECO:0007669"/>
    <property type="project" value="UniProtKB-ARBA"/>
</dbReference>
<organism evidence="7">
    <name type="scientific">Ixodes ricinus</name>
    <name type="common">Common tick</name>
    <name type="synonym">Acarus ricinus</name>
    <dbReference type="NCBI Taxonomy" id="34613"/>
    <lineage>
        <taxon>Eukaryota</taxon>
        <taxon>Metazoa</taxon>
        <taxon>Ecdysozoa</taxon>
        <taxon>Arthropoda</taxon>
        <taxon>Chelicerata</taxon>
        <taxon>Arachnida</taxon>
        <taxon>Acari</taxon>
        <taxon>Parasitiformes</taxon>
        <taxon>Ixodida</taxon>
        <taxon>Ixodoidea</taxon>
        <taxon>Ixodidae</taxon>
        <taxon>Ixodinae</taxon>
        <taxon>Ixodes</taxon>
    </lineage>
</organism>